<dbReference type="InterPro" id="IPR007922">
    <property type="entry name" value="DciA-like"/>
</dbReference>
<comment type="caution">
    <text evidence="1">The sequence shown here is derived from an EMBL/GenBank/DDBJ whole genome shotgun (WGS) entry which is preliminary data.</text>
</comment>
<dbReference type="Pfam" id="PF05258">
    <property type="entry name" value="DciA"/>
    <property type="match status" value="1"/>
</dbReference>
<reference evidence="1" key="1">
    <citation type="journal article" date="2020" name="mSystems">
        <title>Genome- and Community-Level Interaction Insights into Carbon Utilization and Element Cycling Functions of Hydrothermarchaeota in Hydrothermal Sediment.</title>
        <authorList>
            <person name="Zhou Z."/>
            <person name="Liu Y."/>
            <person name="Xu W."/>
            <person name="Pan J."/>
            <person name="Luo Z.H."/>
            <person name="Li M."/>
        </authorList>
    </citation>
    <scope>NUCLEOTIDE SEQUENCE [LARGE SCALE GENOMIC DNA]</scope>
    <source>
        <strain evidence="1">HyVt-96</strain>
    </source>
</reference>
<protein>
    <submittedName>
        <fullName evidence="1">DUF721 domain-containing protein</fullName>
    </submittedName>
</protein>
<proteinExistence type="predicted"/>
<organism evidence="1">
    <name type="scientific">candidate division WOR-3 bacterium</name>
    <dbReference type="NCBI Taxonomy" id="2052148"/>
    <lineage>
        <taxon>Bacteria</taxon>
        <taxon>Bacteria division WOR-3</taxon>
    </lineage>
</organism>
<accession>A0A7V5LUT3</accession>
<gene>
    <name evidence="1" type="ORF">ENL43_03525</name>
</gene>
<dbReference type="Proteomes" id="UP000886050">
    <property type="component" value="Unassembled WGS sequence"/>
</dbReference>
<dbReference type="EMBL" id="DRTX01000179">
    <property type="protein sequence ID" value="HHF53416.1"/>
    <property type="molecule type" value="Genomic_DNA"/>
</dbReference>
<name>A0A7V5LUT3_UNCW3</name>
<dbReference type="AlphaFoldDB" id="A0A7V5LUT3"/>
<sequence>MKRIKDILNSVIEDIGIKKRVEVAEFVNFAQEFFFRNFGEEITHLFVKKRVLFVGVKSPALRTELQMKKLYLINKINQEFGKEVIEDIRFIRGKQNGGK</sequence>
<evidence type="ECO:0000313" key="1">
    <source>
        <dbReference type="EMBL" id="HHF53416.1"/>
    </source>
</evidence>